<reference evidence="2" key="1">
    <citation type="journal article" date="2017" name="Nat. Genet.">
        <title>Contrasting evolutionary genome dynamics between domesticated and wild yeasts.</title>
        <authorList>
            <person name="Yue J.X."/>
            <person name="Li J."/>
            <person name="Aigrain L."/>
            <person name="Hallin J."/>
            <person name="Persson K."/>
            <person name="Oliver K."/>
            <person name="Bergstrom A."/>
            <person name="Coupland P."/>
            <person name="Warringer J."/>
            <person name="Lagomarsino M.C."/>
            <person name="Fischer G."/>
            <person name="Durbin R."/>
            <person name="Liti G."/>
        </authorList>
    </citation>
    <scope>NUCLEOTIDE SEQUENCE</scope>
    <source>
        <strain evidence="2">CBS432</strain>
    </source>
</reference>
<reference evidence="2" key="3">
    <citation type="submission" date="2025-07" db="EMBL/GenBank/DDBJ databases">
        <authorList>
            <consortium name="NCBI Genome Project"/>
        </authorList>
    </citation>
    <scope>NUCLEOTIDE SEQUENCE</scope>
    <source>
        <strain evidence="2">CBS432</strain>
    </source>
</reference>
<evidence type="ECO:0000256" key="1">
    <source>
        <dbReference type="SAM" id="MobiDB-lite"/>
    </source>
</evidence>
<dbReference type="AlphaFoldDB" id="A0A8B8UT45"/>
<evidence type="ECO:0000313" key="2">
    <source>
        <dbReference type="RefSeq" id="XP_033766903.1"/>
    </source>
</evidence>
<dbReference type="VEuPathDB" id="FungiDB:SPAR_I00180"/>
<feature type="region of interest" description="Disordered" evidence="1">
    <location>
        <begin position="1"/>
        <end position="52"/>
    </location>
</feature>
<gene>
    <name evidence="2" type="primary">VPR1</name>
    <name evidence="2" type="ORF">SPAR_I00180</name>
</gene>
<sequence>MKSPPCKQMSHKRRGLVIYQDQKRQQQQQHPSGQSLSSISWSPTRRLHHPLKQQSTNSFTEILSKSTVQQDVQQGDSHMPISSLVLKQEQHKQEQQRRNMQSQNSGPPLRRLVQESQWTSSTSQKSLRKQEKQPQSFYSTESKLVSQLHSSVKDLDAIIQTHKPKFDTIIHDFSHTTILSSNELLIKLPEDETIILHSRAPKINAEWLHNKVSNPGASLVIDSRSFLNLCNNIKWYLHWKFI</sequence>
<accession>A0A8B8UT45</accession>
<reference evidence="2" key="2">
    <citation type="submission" date="2020-01" db="EMBL/GenBank/DDBJ databases">
        <title>Population-level Yeast Reference Genomes.</title>
        <authorList>
            <person name="Yue J.-X."/>
        </authorList>
    </citation>
    <scope>NUCLEOTIDE SEQUENCE</scope>
    <source>
        <strain evidence="2">CBS432</strain>
    </source>
</reference>
<dbReference type="RefSeq" id="XP_033766903.1">
    <property type="nucleotide sequence ID" value="XM_033911012.1"/>
</dbReference>
<dbReference type="KEGG" id="spao:SPAR_I00180"/>
<protein>
    <submittedName>
        <fullName evidence="2">Vpr1p</fullName>
    </submittedName>
</protein>
<dbReference type="GeneID" id="54631222"/>
<organism evidence="2">
    <name type="scientific">Saccharomyces paradoxus</name>
    <name type="common">Yeast</name>
    <name type="synonym">Saccharomyces douglasii</name>
    <dbReference type="NCBI Taxonomy" id="27291"/>
    <lineage>
        <taxon>Eukaryota</taxon>
        <taxon>Fungi</taxon>
        <taxon>Dikarya</taxon>
        <taxon>Ascomycota</taxon>
        <taxon>Saccharomycotina</taxon>
        <taxon>Saccharomycetes</taxon>
        <taxon>Saccharomycetales</taxon>
        <taxon>Saccharomycetaceae</taxon>
        <taxon>Saccharomyces</taxon>
    </lineage>
</organism>
<feature type="compositionally biased region" description="Low complexity" evidence="1">
    <location>
        <begin position="25"/>
        <end position="38"/>
    </location>
</feature>
<dbReference type="OrthoDB" id="4063703at2759"/>
<reference evidence="2" key="4">
    <citation type="submission" date="2025-08" db="UniProtKB">
        <authorList>
            <consortium name="RefSeq"/>
        </authorList>
    </citation>
    <scope>IDENTIFICATION</scope>
    <source>
        <strain evidence="2">CBS432</strain>
    </source>
</reference>
<feature type="compositionally biased region" description="Polar residues" evidence="1">
    <location>
        <begin position="114"/>
        <end position="125"/>
    </location>
</feature>
<proteinExistence type="predicted"/>
<feature type="compositionally biased region" description="Basic and acidic residues" evidence="1">
    <location>
        <begin position="88"/>
        <end position="97"/>
    </location>
</feature>
<feature type="region of interest" description="Disordered" evidence="1">
    <location>
        <begin position="87"/>
        <end position="138"/>
    </location>
</feature>
<name>A0A8B8UT45_SACPA</name>